<dbReference type="PANTHER" id="PTHR22846">
    <property type="entry name" value="WD40 REPEAT PROTEIN"/>
    <property type="match status" value="1"/>
</dbReference>
<keyword evidence="3" id="KW-0677">Repeat</keyword>
<protein>
    <submittedName>
        <fullName evidence="7">Uncharacterized protein</fullName>
    </submittedName>
</protein>
<feature type="repeat" description="WD" evidence="5">
    <location>
        <begin position="429"/>
        <end position="470"/>
    </location>
</feature>
<dbReference type="AlphaFoldDB" id="A0A9W8ALC4"/>
<dbReference type="InterPro" id="IPR045183">
    <property type="entry name" value="Ebi-like"/>
</dbReference>
<comment type="subcellular location">
    <subcellularLocation>
        <location evidence="1">Nucleus</location>
    </subcellularLocation>
</comment>
<keyword evidence="2 5" id="KW-0853">WD repeat</keyword>
<feature type="compositionally biased region" description="Basic and acidic residues" evidence="6">
    <location>
        <begin position="123"/>
        <end position="133"/>
    </location>
</feature>
<feature type="repeat" description="WD" evidence="5">
    <location>
        <begin position="240"/>
        <end position="282"/>
    </location>
</feature>
<feature type="repeat" description="WD" evidence="5">
    <location>
        <begin position="306"/>
        <end position="330"/>
    </location>
</feature>
<dbReference type="Gene3D" id="1.20.960.30">
    <property type="match status" value="1"/>
</dbReference>
<dbReference type="Proteomes" id="UP001150925">
    <property type="component" value="Unassembled WGS sequence"/>
</dbReference>
<comment type="caution">
    <text evidence="7">The sequence shown here is derived from an EMBL/GenBank/DDBJ whole genome shotgun (WGS) entry which is preliminary data.</text>
</comment>
<evidence type="ECO:0000256" key="6">
    <source>
        <dbReference type="SAM" id="MobiDB-lite"/>
    </source>
</evidence>
<evidence type="ECO:0000256" key="2">
    <source>
        <dbReference type="ARBA" id="ARBA00022574"/>
    </source>
</evidence>
<dbReference type="GO" id="GO:0003714">
    <property type="term" value="F:transcription corepressor activity"/>
    <property type="evidence" value="ECO:0007669"/>
    <property type="project" value="InterPro"/>
</dbReference>
<dbReference type="GO" id="GO:0034967">
    <property type="term" value="C:Set3 complex"/>
    <property type="evidence" value="ECO:0007669"/>
    <property type="project" value="TreeGrafter"/>
</dbReference>
<dbReference type="PROSITE" id="PS50294">
    <property type="entry name" value="WD_REPEATS_REGION"/>
    <property type="match status" value="4"/>
</dbReference>
<dbReference type="PROSITE" id="PS50082">
    <property type="entry name" value="WD_REPEATS_2"/>
    <property type="match status" value="5"/>
</dbReference>
<dbReference type="FunFam" id="1.20.960.30:FF:000003">
    <property type="entry name" value="Related to Nuclear receptor co-repressor/HDAC3 complex subunit TBLR1"/>
    <property type="match status" value="1"/>
</dbReference>
<feature type="compositionally biased region" description="Basic and acidic residues" evidence="6">
    <location>
        <begin position="185"/>
        <end position="197"/>
    </location>
</feature>
<name>A0A9W8ALC4_9FUNG</name>
<dbReference type="Pfam" id="PF00400">
    <property type="entry name" value="WD40"/>
    <property type="match status" value="6"/>
</dbReference>
<dbReference type="InterPro" id="IPR015943">
    <property type="entry name" value="WD40/YVTN_repeat-like_dom_sf"/>
</dbReference>
<dbReference type="Gene3D" id="2.130.10.10">
    <property type="entry name" value="YVTN repeat-like/Quinoprotein amine dehydrogenase"/>
    <property type="match status" value="1"/>
</dbReference>
<evidence type="ECO:0000256" key="4">
    <source>
        <dbReference type="ARBA" id="ARBA00023242"/>
    </source>
</evidence>
<accession>A0A9W8ALC4</accession>
<dbReference type="InterPro" id="IPR006594">
    <property type="entry name" value="LisH"/>
</dbReference>
<evidence type="ECO:0000313" key="8">
    <source>
        <dbReference type="Proteomes" id="UP001150925"/>
    </source>
</evidence>
<dbReference type="OrthoDB" id="1367865at2759"/>
<dbReference type="GO" id="GO:0006357">
    <property type="term" value="P:regulation of transcription by RNA polymerase II"/>
    <property type="evidence" value="ECO:0007669"/>
    <property type="project" value="TreeGrafter"/>
</dbReference>
<dbReference type="PANTHER" id="PTHR22846:SF2">
    <property type="entry name" value="F-BOX-LIKE_WD REPEAT-CONTAINING PROTEIN EBI"/>
    <property type="match status" value="1"/>
</dbReference>
<evidence type="ECO:0000256" key="3">
    <source>
        <dbReference type="ARBA" id="ARBA00022737"/>
    </source>
</evidence>
<keyword evidence="4" id="KW-0539">Nucleus</keyword>
<dbReference type="InterPro" id="IPR036322">
    <property type="entry name" value="WD40_repeat_dom_sf"/>
</dbReference>
<proteinExistence type="predicted"/>
<feature type="repeat" description="WD" evidence="5">
    <location>
        <begin position="520"/>
        <end position="547"/>
    </location>
</feature>
<dbReference type="PROSITE" id="PS50896">
    <property type="entry name" value="LISH"/>
    <property type="match status" value="1"/>
</dbReference>
<gene>
    <name evidence="7" type="ORF">IWQ62_006155</name>
</gene>
<feature type="repeat" description="WD" evidence="5">
    <location>
        <begin position="471"/>
        <end position="519"/>
    </location>
</feature>
<feature type="region of interest" description="Disordered" evidence="6">
    <location>
        <begin position="89"/>
        <end position="232"/>
    </location>
</feature>
<dbReference type="InterPro" id="IPR020472">
    <property type="entry name" value="WD40_PAC1"/>
</dbReference>
<dbReference type="Pfam" id="PF08513">
    <property type="entry name" value="LisH"/>
    <property type="match status" value="1"/>
</dbReference>
<keyword evidence="8" id="KW-1185">Reference proteome</keyword>
<feature type="non-terminal residue" evidence="7">
    <location>
        <position position="547"/>
    </location>
</feature>
<evidence type="ECO:0000313" key="7">
    <source>
        <dbReference type="EMBL" id="KAJ1952748.1"/>
    </source>
</evidence>
<dbReference type="EMBL" id="JANBPY010003094">
    <property type="protein sequence ID" value="KAJ1952748.1"/>
    <property type="molecule type" value="Genomic_DNA"/>
</dbReference>
<dbReference type="CDD" id="cd00200">
    <property type="entry name" value="WD40"/>
    <property type="match status" value="1"/>
</dbReference>
<dbReference type="PRINTS" id="PR00320">
    <property type="entry name" value="GPROTEINBRPT"/>
</dbReference>
<dbReference type="InterPro" id="IPR001680">
    <property type="entry name" value="WD40_rpt"/>
</dbReference>
<evidence type="ECO:0000256" key="5">
    <source>
        <dbReference type="PROSITE-ProRule" id="PRU00221"/>
    </source>
</evidence>
<sequence length="547" mass="59090">MSITSEEVNYLVLRYLRESGFKHSSFAFQYESQLDNNEFHDLGVKPGELLNILQKGLQYMTLEIHLNDDGTVRPCGAAVRLIGHHQCEKVTPSNQSNKRKGQRGAPTEVQMATASPDVLSAVERTRENTDKSEANGTAGTVQEKPPVSPGPEEGKEAGIPTTDPMAVEESVEILQRSTTPTGAEKALEKMQLDDKSEAPVASEAPMGDVATPLGGPSAELSSPPPKLTTSHHSLEQITTLQGHDDKVCTCSWNPHHPGQLATGSYDATARIWTLDQSKNAPPSETSLTSVRLVHTPADADQPNRYVTTVEWDSQGTYLATGAFDGQGRVWTAAGQLQSSQVLHQGPILALKWRPSSGSNNSHQLLSTSVDTTTILWDAKTGHIQRRFTHHQAPVLDVAWLTSDTFATCSADGTIAYCSTDHTTPLQTLSGAHQKGINTLKVDPTGRYLASASDDETAKIWAVKDGQPLATLIGHRGEVYSLEWSPIAKVTNDVPSILATCSTDHTVQVWDALSATCLFVLEHHTEPVFSLSFSPNGKYLATGSLDCT</sequence>
<reference evidence="7" key="1">
    <citation type="submission" date="2022-07" db="EMBL/GenBank/DDBJ databases">
        <title>Phylogenomic reconstructions and comparative analyses of Kickxellomycotina fungi.</title>
        <authorList>
            <person name="Reynolds N.K."/>
            <person name="Stajich J.E."/>
            <person name="Barry K."/>
            <person name="Grigoriev I.V."/>
            <person name="Crous P."/>
            <person name="Smith M.E."/>
        </authorList>
    </citation>
    <scope>NUCLEOTIDE SEQUENCE</scope>
    <source>
        <strain evidence="7">RSA 1196</strain>
    </source>
</reference>
<dbReference type="SMART" id="SM00667">
    <property type="entry name" value="LisH"/>
    <property type="match status" value="1"/>
</dbReference>
<dbReference type="SUPFAM" id="SSF50978">
    <property type="entry name" value="WD40 repeat-like"/>
    <property type="match status" value="1"/>
</dbReference>
<dbReference type="SMART" id="SM00320">
    <property type="entry name" value="WD40"/>
    <property type="match status" value="7"/>
</dbReference>
<evidence type="ECO:0000256" key="1">
    <source>
        <dbReference type="ARBA" id="ARBA00004123"/>
    </source>
</evidence>
<organism evidence="7 8">
    <name type="scientific">Dispira parvispora</name>
    <dbReference type="NCBI Taxonomy" id="1520584"/>
    <lineage>
        <taxon>Eukaryota</taxon>
        <taxon>Fungi</taxon>
        <taxon>Fungi incertae sedis</taxon>
        <taxon>Zoopagomycota</taxon>
        <taxon>Kickxellomycotina</taxon>
        <taxon>Dimargaritomycetes</taxon>
        <taxon>Dimargaritales</taxon>
        <taxon>Dimargaritaceae</taxon>
        <taxon>Dispira</taxon>
    </lineage>
</organism>